<evidence type="ECO:0000259" key="3">
    <source>
        <dbReference type="Pfam" id="PF00441"/>
    </source>
</evidence>
<dbReference type="Gene3D" id="1.20.140.10">
    <property type="entry name" value="Butyryl-CoA Dehydrogenase, subunit A, domain 3"/>
    <property type="match status" value="1"/>
</dbReference>
<accession>A0A177HMR0</accession>
<keyword evidence="2" id="KW-0812">Transmembrane</keyword>
<dbReference type="Proteomes" id="UP000077381">
    <property type="component" value="Unassembled WGS sequence"/>
</dbReference>
<evidence type="ECO:0000256" key="1">
    <source>
        <dbReference type="ARBA" id="ARBA00022630"/>
    </source>
</evidence>
<evidence type="ECO:0000313" key="5">
    <source>
        <dbReference type="Proteomes" id="UP000077381"/>
    </source>
</evidence>
<keyword evidence="2" id="KW-0472">Membrane</keyword>
<comment type="caution">
    <text evidence="4">The sequence shown here is derived from an EMBL/GenBank/DDBJ whole genome shotgun (WGS) entry which is preliminary data.</text>
</comment>
<evidence type="ECO:0000313" key="4">
    <source>
        <dbReference type="EMBL" id="OAH11488.1"/>
    </source>
</evidence>
<dbReference type="AlphaFoldDB" id="A0A177HMR0"/>
<reference evidence="4 5" key="1">
    <citation type="submission" date="2015-12" db="EMBL/GenBank/DDBJ databases">
        <title>Genome sequence of Streptomyces sp. G25.</title>
        <authorList>
            <person name="Poehlein A."/>
            <person name="Roettig A."/>
            <person name="Hiessl S."/>
            <person name="Hauschild P."/>
            <person name="Schauer J."/>
            <person name="Madkour M.H."/>
            <person name="Al-Ansari A.M."/>
            <person name="Almakishah N.H."/>
            <person name="Steinbuechel A."/>
            <person name="Daniel R."/>
        </authorList>
    </citation>
    <scope>NUCLEOTIDE SEQUENCE [LARGE SCALE GENOMIC DNA]</scope>
    <source>
        <strain evidence="5">G25(2015)</strain>
    </source>
</reference>
<dbReference type="SUPFAM" id="SSF47203">
    <property type="entry name" value="Acyl-CoA dehydrogenase C-terminal domain-like"/>
    <property type="match status" value="1"/>
</dbReference>
<dbReference type="PATRIC" id="fig|1716141.3.peg.5426"/>
<keyword evidence="2" id="KW-1133">Transmembrane helix</keyword>
<name>A0A177HMR0_9ACTN</name>
<dbReference type="InterPro" id="IPR009075">
    <property type="entry name" value="AcylCo_DH/oxidase_C"/>
</dbReference>
<dbReference type="Pfam" id="PF00441">
    <property type="entry name" value="Acyl-CoA_dh_1"/>
    <property type="match status" value="1"/>
</dbReference>
<dbReference type="EMBL" id="LOHS01000108">
    <property type="protein sequence ID" value="OAH11488.1"/>
    <property type="molecule type" value="Genomic_DNA"/>
</dbReference>
<dbReference type="InterPro" id="IPR036250">
    <property type="entry name" value="AcylCo_DH-like_C"/>
</dbReference>
<dbReference type="GO" id="GO:0016627">
    <property type="term" value="F:oxidoreductase activity, acting on the CH-CH group of donors"/>
    <property type="evidence" value="ECO:0007669"/>
    <property type="project" value="InterPro"/>
</dbReference>
<organism evidence="4 5">
    <name type="scientific">Streptomyces jeddahensis</name>
    <dbReference type="NCBI Taxonomy" id="1716141"/>
    <lineage>
        <taxon>Bacteria</taxon>
        <taxon>Bacillati</taxon>
        <taxon>Actinomycetota</taxon>
        <taxon>Actinomycetes</taxon>
        <taxon>Kitasatosporales</taxon>
        <taxon>Streptomycetaceae</taxon>
        <taxon>Streptomyces</taxon>
    </lineage>
</organism>
<sequence length="208" mass="21670">MSRSRAVWQRVPAPVVDIVLVAVAAVDVWLNMWEHTRPEVALAALGCAALAFRRRFPLGVFLLTLPIALMQDVAVAVLVALFTLAERTRDRRLLAVCAALSALASSTPWPLAEVDRTMTLVFFVYGLATSVARSSSASSSSATGLGAAACRGRGGQGARAGPAQAVAAKALQVHGGYGYTQDFAVERLLRGAISLRAATGVTHAATGA</sequence>
<dbReference type="STRING" id="1716141.STSP_51610"/>
<feature type="transmembrane region" description="Helical" evidence="2">
    <location>
        <begin position="60"/>
        <end position="81"/>
    </location>
</feature>
<protein>
    <recommendedName>
        <fullName evidence="3">Acyl-CoA dehydrogenase/oxidase C-terminal domain-containing protein</fullName>
    </recommendedName>
</protein>
<keyword evidence="5" id="KW-1185">Reference proteome</keyword>
<proteinExistence type="predicted"/>
<keyword evidence="1" id="KW-0285">Flavoprotein</keyword>
<feature type="domain" description="Acyl-CoA dehydrogenase/oxidase C-terminal" evidence="3">
    <location>
        <begin position="163"/>
        <end position="201"/>
    </location>
</feature>
<evidence type="ECO:0000256" key="2">
    <source>
        <dbReference type="SAM" id="Phobius"/>
    </source>
</evidence>
<feature type="transmembrane region" description="Helical" evidence="2">
    <location>
        <begin position="12"/>
        <end position="30"/>
    </location>
</feature>
<gene>
    <name evidence="4" type="ORF">STSP_51610</name>
</gene>